<keyword evidence="3" id="KW-1185">Reference proteome</keyword>
<feature type="compositionally biased region" description="Acidic residues" evidence="1">
    <location>
        <begin position="1210"/>
        <end position="1220"/>
    </location>
</feature>
<feature type="region of interest" description="Disordered" evidence="1">
    <location>
        <begin position="303"/>
        <end position="338"/>
    </location>
</feature>
<feature type="region of interest" description="Disordered" evidence="1">
    <location>
        <begin position="1210"/>
        <end position="1256"/>
    </location>
</feature>
<reference evidence="2 3" key="1">
    <citation type="journal article" date="2015" name="Genome Biol. Evol.">
        <title>Comparative Genomics of a Bacterivorous Green Alga Reveals Evolutionary Causalities and Consequences of Phago-Mixotrophic Mode of Nutrition.</title>
        <authorList>
            <person name="Burns J.A."/>
            <person name="Paasch A."/>
            <person name="Narechania A."/>
            <person name="Kim E."/>
        </authorList>
    </citation>
    <scope>NUCLEOTIDE SEQUENCE [LARGE SCALE GENOMIC DNA]</scope>
    <source>
        <strain evidence="2 3">PLY_AMNH</strain>
    </source>
</reference>
<proteinExistence type="predicted"/>
<dbReference type="EMBL" id="LGRX02000973">
    <property type="protein sequence ID" value="KAK3287191.1"/>
    <property type="molecule type" value="Genomic_DNA"/>
</dbReference>
<feature type="region of interest" description="Disordered" evidence="1">
    <location>
        <begin position="1030"/>
        <end position="1051"/>
    </location>
</feature>
<accession>A0AAE0LJ17</accession>
<comment type="caution">
    <text evidence="2">The sequence shown here is derived from an EMBL/GenBank/DDBJ whole genome shotgun (WGS) entry which is preliminary data.</text>
</comment>
<feature type="compositionally biased region" description="Basic residues" evidence="1">
    <location>
        <begin position="319"/>
        <end position="331"/>
    </location>
</feature>
<feature type="compositionally biased region" description="Low complexity" evidence="1">
    <location>
        <begin position="758"/>
        <end position="768"/>
    </location>
</feature>
<dbReference type="Proteomes" id="UP001190700">
    <property type="component" value="Unassembled WGS sequence"/>
</dbReference>
<evidence type="ECO:0000313" key="2">
    <source>
        <dbReference type="EMBL" id="KAK3287191.1"/>
    </source>
</evidence>
<protein>
    <submittedName>
        <fullName evidence="2">Uncharacterized protein</fullName>
    </submittedName>
</protein>
<name>A0AAE0LJ17_9CHLO</name>
<dbReference type="AlphaFoldDB" id="A0AAE0LJ17"/>
<organism evidence="2 3">
    <name type="scientific">Cymbomonas tetramitiformis</name>
    <dbReference type="NCBI Taxonomy" id="36881"/>
    <lineage>
        <taxon>Eukaryota</taxon>
        <taxon>Viridiplantae</taxon>
        <taxon>Chlorophyta</taxon>
        <taxon>Pyramimonadophyceae</taxon>
        <taxon>Pyramimonadales</taxon>
        <taxon>Pyramimonadaceae</taxon>
        <taxon>Cymbomonas</taxon>
    </lineage>
</organism>
<gene>
    <name evidence="2" type="ORF">CYMTET_5288</name>
</gene>
<sequence length="1256" mass="135658">MVTTANRVTRSRVRRLETIFDDVGAQHSATPNTPQLPAPTTAAAREILEKCQQLARDNFDRKVAKVVATKILGDKSERFGGTETDAVDIFSQLMHELRAQFLLQSQAFAPLFDLANMTVEARHEANELLLSALTFLARPGSPARDWLEASGSDVPGDGKRAALEVVRMLQERSEPFDSFESLLAVRIPSSGDPDRGIREFNGLLRDVQRSHNLPEDAVKRQFLKALGNSALYRDLANSLARADQRQGVSLLTIQARVREQFRHGLKVSATPISALSFGDGASDLAAALSSLQKQLERMQQDIRDLKRQKREGSPPAGKHLTRSAAKHHRAGVKPLGTAPPVSFDKKSGAFVPHCRNAECAQRGLKHWHAECPNGGPQSAHYCGAVEDYETDCLAVRFQRFYDAGDEHAFESLCTMEGRPEVVELSAHSFVTAEPTSLRHFQDAAASAQDAAADDDGMAQFGLATFHSGARGSIPPPPAVRHPSALVAGGVPAAHDPPVVVPGSLGLPGSVPSLQLGDSAPAPLFAGMRIEASDIGSEVFDNDQGSDNDSDGGRQVAFGSFGTLEHDSDGGASPVATPVYRPRTPPSFLRCALMASVLCCSLLASSTASLVTVGGGDRGLVEPGATVRRSTGDLFTSDSPLGSLDIRDWPPDDGVLLSFFSMLTPPWDSAYFYSSVVLEGLHSFVTLLSATDPPCPLGSGALDILDYFLPNMSQQRQIGLAEALRSARRASATPSPSPVDSGGATPGPTRPRRIVSTASLRSRPSSLRPSPLPSEFFNDPSVLVSTPVEEGREEEYLEQLSYAFTYSADIIAVLRPGGYNQKHGYTLDTETADADFNALLAAFRHVLYPVSFPEFSKLLDLEHDYDFYHVVLNEIVFTVLPIVLRGTALALYTEAARSHPGDGRYILQRLRYEVEGVPDSDSDRFWVKMRSSIINEPDDPSPQLTAIRTLGDKHARINPDYSEAKRVKDLWHILTDSAKQSPYVTPLYVNVIRDLRGGVPFSFSTLCLRIRTVWREELDFATPVKDTGYDVPSRGGGGGREKKPSLNAVSFNRNPAYTTKPVGEWKAEPAGAMVRRWVGVGYPCILCFRMWGITDAHPDTRGCCPYMCKEAFGDGRAPDTALPAGKRPPPPEFAAAIAAFRAPDCPADAPPVVPVSQSDTPTDVAVMTFVAPVTDPSPPLAPLSASTACEPVVPSAEPPLTQPALHLACSDPEEVPEDSDGDAALHGFTGEEDFDWPAFRETPWIPSFSGAPKPTGP</sequence>
<evidence type="ECO:0000313" key="3">
    <source>
        <dbReference type="Proteomes" id="UP001190700"/>
    </source>
</evidence>
<feature type="region of interest" description="Disordered" evidence="1">
    <location>
        <begin position="722"/>
        <end position="772"/>
    </location>
</feature>
<evidence type="ECO:0000256" key="1">
    <source>
        <dbReference type="SAM" id="MobiDB-lite"/>
    </source>
</evidence>